<dbReference type="PROSITE" id="PS01124">
    <property type="entry name" value="HTH_ARAC_FAMILY_2"/>
    <property type="match status" value="1"/>
</dbReference>
<dbReference type="Pfam" id="PF14525">
    <property type="entry name" value="AraC_binding_2"/>
    <property type="match status" value="1"/>
</dbReference>
<dbReference type="InterPro" id="IPR009057">
    <property type="entry name" value="Homeodomain-like_sf"/>
</dbReference>
<dbReference type="STRING" id="1108044.GOOTI_091_00550"/>
<dbReference type="InterPro" id="IPR050204">
    <property type="entry name" value="AraC_XylS_family_regulators"/>
</dbReference>
<dbReference type="InterPro" id="IPR018060">
    <property type="entry name" value="HTH_AraC"/>
</dbReference>
<comment type="caution">
    <text evidence="5">The sequence shown here is derived from an EMBL/GenBank/DDBJ whole genome shotgun (WGS) entry which is preliminary data.</text>
</comment>
<dbReference type="OrthoDB" id="9799345at2"/>
<evidence type="ECO:0000313" key="6">
    <source>
        <dbReference type="Proteomes" id="UP000005038"/>
    </source>
</evidence>
<dbReference type="PANTHER" id="PTHR46796">
    <property type="entry name" value="HTH-TYPE TRANSCRIPTIONAL ACTIVATOR RHAS-RELATED"/>
    <property type="match status" value="1"/>
</dbReference>
<dbReference type="PROSITE" id="PS00041">
    <property type="entry name" value="HTH_ARAC_FAMILY_1"/>
    <property type="match status" value="1"/>
</dbReference>
<proteinExistence type="predicted"/>
<evidence type="ECO:0000256" key="1">
    <source>
        <dbReference type="ARBA" id="ARBA00023015"/>
    </source>
</evidence>
<gene>
    <name evidence="5" type="ORF">GOOTI_091_00550</name>
</gene>
<accession>H5TKQ1</accession>
<keyword evidence="3" id="KW-0804">Transcription</keyword>
<dbReference type="GO" id="GO:0003700">
    <property type="term" value="F:DNA-binding transcription factor activity"/>
    <property type="evidence" value="ECO:0007669"/>
    <property type="project" value="InterPro"/>
</dbReference>
<evidence type="ECO:0000313" key="5">
    <source>
        <dbReference type="EMBL" id="GAB34059.1"/>
    </source>
</evidence>
<sequence>MRTTREPSPQILRDAGFDEWREAVSSAFVPLDAIPLQGHGEPFRGALSSADLGELQMSGVIGSRARIRRSPITIRRSDPGVIKVALQVRGHSTVTQHGRVAALSPGDIAVYDTSHCYELSLNDSFEMLVAVVGRAAIRIGENELRDATARTIASSTGIGALLRPVLTSLDEQVRQPHSDATDNPLVTEAVADLVSAALRAATPNHLGSGETVLMSARSYIESTLGDITLSPAAVAAKHHISVRQLQKLFAHDGQTVSGFIRQRRLARSRRDLADPRQAHRSIGDIAASNGLVDAAHFSKLFKSTYGMSPREYRDRQ</sequence>
<feature type="domain" description="HTH araC/xylS-type" evidence="4">
    <location>
        <begin position="214"/>
        <end position="315"/>
    </location>
</feature>
<dbReference type="PANTHER" id="PTHR46796:SF6">
    <property type="entry name" value="ARAC SUBFAMILY"/>
    <property type="match status" value="1"/>
</dbReference>
<dbReference type="AlphaFoldDB" id="H5TKQ1"/>
<evidence type="ECO:0000259" key="4">
    <source>
        <dbReference type="PROSITE" id="PS01124"/>
    </source>
</evidence>
<dbReference type="SMART" id="SM00342">
    <property type="entry name" value="HTH_ARAC"/>
    <property type="match status" value="1"/>
</dbReference>
<evidence type="ECO:0000256" key="3">
    <source>
        <dbReference type="ARBA" id="ARBA00023163"/>
    </source>
</evidence>
<dbReference type="RefSeq" id="WP_007238298.1">
    <property type="nucleotide sequence ID" value="NZ_BAFB01000091.1"/>
</dbReference>
<dbReference type="GO" id="GO:0043565">
    <property type="term" value="F:sequence-specific DNA binding"/>
    <property type="evidence" value="ECO:0007669"/>
    <property type="project" value="InterPro"/>
</dbReference>
<dbReference type="EMBL" id="BAFB01000091">
    <property type="protein sequence ID" value="GAB34059.1"/>
    <property type="molecule type" value="Genomic_DNA"/>
</dbReference>
<keyword evidence="2" id="KW-0238">DNA-binding</keyword>
<dbReference type="SUPFAM" id="SSF46689">
    <property type="entry name" value="Homeodomain-like"/>
    <property type="match status" value="1"/>
</dbReference>
<keyword evidence="1" id="KW-0805">Transcription regulation</keyword>
<dbReference type="InterPro" id="IPR020449">
    <property type="entry name" value="Tscrpt_reg_AraC-type_HTH"/>
</dbReference>
<dbReference type="PRINTS" id="PR00032">
    <property type="entry name" value="HTHARAC"/>
</dbReference>
<name>H5TKQ1_GORO1</name>
<dbReference type="Pfam" id="PF12833">
    <property type="entry name" value="HTH_18"/>
    <property type="match status" value="1"/>
</dbReference>
<reference evidence="5" key="1">
    <citation type="submission" date="2012-02" db="EMBL/GenBank/DDBJ databases">
        <title>Whole genome shotgun sequence of Gordonia otitidis NBRC 100426.</title>
        <authorList>
            <person name="Yoshida I."/>
            <person name="Hosoyama A."/>
            <person name="Tsuchikane K."/>
            <person name="Katsumata H."/>
            <person name="Yamazaki S."/>
            <person name="Fujita N."/>
        </authorList>
    </citation>
    <scope>NUCLEOTIDE SEQUENCE [LARGE SCALE GENOMIC DNA]</scope>
    <source>
        <strain evidence="5">NBRC 100426</strain>
    </source>
</reference>
<organism evidence="5 6">
    <name type="scientific">Gordonia otitidis (strain DSM 44809 / CCUG 52243 / JCM 12355 / NBRC 100426 / IFM 10032)</name>
    <dbReference type="NCBI Taxonomy" id="1108044"/>
    <lineage>
        <taxon>Bacteria</taxon>
        <taxon>Bacillati</taxon>
        <taxon>Actinomycetota</taxon>
        <taxon>Actinomycetes</taxon>
        <taxon>Mycobacteriales</taxon>
        <taxon>Gordoniaceae</taxon>
        <taxon>Gordonia</taxon>
    </lineage>
</organism>
<dbReference type="InterPro" id="IPR018062">
    <property type="entry name" value="HTH_AraC-typ_CS"/>
</dbReference>
<protein>
    <submittedName>
        <fullName evidence="5">AraC family transcriptional regulator</fullName>
    </submittedName>
</protein>
<keyword evidence="6" id="KW-1185">Reference proteome</keyword>
<evidence type="ECO:0000256" key="2">
    <source>
        <dbReference type="ARBA" id="ARBA00023125"/>
    </source>
</evidence>
<dbReference type="Proteomes" id="UP000005038">
    <property type="component" value="Unassembled WGS sequence"/>
</dbReference>
<dbReference type="Gene3D" id="1.10.10.60">
    <property type="entry name" value="Homeodomain-like"/>
    <property type="match status" value="1"/>
</dbReference>
<dbReference type="InterPro" id="IPR035418">
    <property type="entry name" value="AraC-bd_2"/>
</dbReference>